<reference evidence="1 2" key="1">
    <citation type="submission" date="2021-07" db="EMBL/GenBank/DDBJ databases">
        <authorList>
            <consortium name="Genoscope - CEA"/>
            <person name="William W."/>
        </authorList>
    </citation>
    <scope>NUCLEOTIDE SEQUENCE [LARGE SCALE GENOMIC DNA]</scope>
</reference>
<organism evidence="1 2">
    <name type="scientific">Brassica campestris</name>
    <name type="common">Field mustard</name>
    <dbReference type="NCBI Taxonomy" id="3711"/>
    <lineage>
        <taxon>Eukaryota</taxon>
        <taxon>Viridiplantae</taxon>
        <taxon>Streptophyta</taxon>
        <taxon>Embryophyta</taxon>
        <taxon>Tracheophyta</taxon>
        <taxon>Spermatophyta</taxon>
        <taxon>Magnoliopsida</taxon>
        <taxon>eudicotyledons</taxon>
        <taxon>Gunneridae</taxon>
        <taxon>Pentapetalae</taxon>
        <taxon>rosids</taxon>
        <taxon>malvids</taxon>
        <taxon>Brassicales</taxon>
        <taxon>Brassicaceae</taxon>
        <taxon>Brassiceae</taxon>
        <taxon>Brassica</taxon>
    </lineage>
</organism>
<gene>
    <name evidence="1" type="ORF">BRAPAZ1V2_A09P33020.2</name>
</gene>
<evidence type="ECO:0000313" key="2">
    <source>
        <dbReference type="Proteomes" id="UP000694005"/>
    </source>
</evidence>
<dbReference type="Gramene" id="A09p33020.2_BraZ1">
    <property type="protein sequence ID" value="A09p33020.2_BraZ1.CDS.1"/>
    <property type="gene ID" value="A09g33020.2_BraZ1"/>
</dbReference>
<protein>
    <submittedName>
        <fullName evidence="1">Uncharacterized protein</fullName>
    </submittedName>
</protein>
<dbReference type="EMBL" id="LS974625">
    <property type="protein sequence ID" value="CAG7862835.1"/>
    <property type="molecule type" value="Genomic_DNA"/>
</dbReference>
<name>A0A8D9CQ69_BRACM</name>
<accession>A0A8D9CQ69</accession>
<dbReference type="Proteomes" id="UP000694005">
    <property type="component" value="Chromosome A09"/>
</dbReference>
<proteinExistence type="predicted"/>
<evidence type="ECO:0000313" key="1">
    <source>
        <dbReference type="EMBL" id="CAG7862835.1"/>
    </source>
</evidence>
<dbReference type="AlphaFoldDB" id="A0A8D9CQ69"/>
<sequence length="67" mass="7822">MEVPLPEPWCPIRPLAERSVGRPTRRTYPFLDNVRTLCQVSTNVVFCLPREGERERAYDPPQGYFTL</sequence>